<reference evidence="2 3" key="1">
    <citation type="submission" date="2017-06" db="EMBL/GenBank/DDBJ databases">
        <title>Genome sequencing of cyanobaciteial culture collection at National Institute for Environmental Studies (NIES).</title>
        <authorList>
            <person name="Hirose Y."/>
            <person name="Shimura Y."/>
            <person name="Fujisawa T."/>
            <person name="Nakamura Y."/>
            <person name="Kawachi M."/>
        </authorList>
    </citation>
    <scope>NUCLEOTIDE SEQUENCE [LARGE SCALE GENOMIC DNA]</scope>
    <source>
        <strain evidence="2 3">NIES-2135</strain>
    </source>
</reference>
<evidence type="ECO:0000259" key="1">
    <source>
        <dbReference type="Pfam" id="PF01261"/>
    </source>
</evidence>
<feature type="domain" description="Xylose isomerase-like TIM barrel" evidence="1">
    <location>
        <begin position="27"/>
        <end position="197"/>
    </location>
</feature>
<dbReference type="EMBL" id="AP018203">
    <property type="protein sequence ID" value="BAY56198.1"/>
    <property type="molecule type" value="Genomic_DNA"/>
</dbReference>
<dbReference type="SUPFAM" id="SSF51658">
    <property type="entry name" value="Xylose isomerase-like"/>
    <property type="match status" value="1"/>
</dbReference>
<dbReference type="AlphaFoldDB" id="A0A1Z4JHP3"/>
<protein>
    <submittedName>
        <fullName evidence="2">Xylose isomerase domain protein TIM barrel</fullName>
    </submittedName>
</protein>
<proteinExistence type="predicted"/>
<evidence type="ECO:0000313" key="3">
    <source>
        <dbReference type="Proteomes" id="UP000217895"/>
    </source>
</evidence>
<dbReference type="Gene3D" id="3.20.20.150">
    <property type="entry name" value="Divalent-metal-dependent TIM barrel enzymes"/>
    <property type="match status" value="1"/>
</dbReference>
<sequence>MKLLMLRSVWSGSSDLDELIEQTLQGGFDGLEGPIPNEIEHRHKLRQKLAEHQLVYIAEATTGVNPDTPEDWWIPQRDRTIQDHLNDLRWTVEHAIDMGAMFVSTMCGYDAWSWQQNVDFFGQALELEQTSGVTISFETHRSRSLFNPWITRDLLAQFPEMKLTCDFSHWCVVCERLLDSEWAILEQCAQRAMHIHCRVGYAQHAQVPDPRAPEYTAALAAHERWWDLIWKAQRQRGFSQVTMNPEFLWDGYMQTLPFTKMPIADVWDVTCWMAERQRRQFMQSGFGEAALINKKLS</sequence>
<dbReference type="GO" id="GO:0016853">
    <property type="term" value="F:isomerase activity"/>
    <property type="evidence" value="ECO:0007669"/>
    <property type="project" value="UniProtKB-KW"/>
</dbReference>
<name>A0A1Z4JHP3_LEPBY</name>
<dbReference type="InterPro" id="IPR013022">
    <property type="entry name" value="Xyl_isomerase-like_TIM-brl"/>
</dbReference>
<dbReference type="Pfam" id="PF01261">
    <property type="entry name" value="AP_endonuc_2"/>
    <property type="match status" value="1"/>
</dbReference>
<dbReference type="Proteomes" id="UP000217895">
    <property type="component" value="Chromosome"/>
</dbReference>
<dbReference type="InterPro" id="IPR036237">
    <property type="entry name" value="Xyl_isomerase-like_sf"/>
</dbReference>
<accession>A0A1Z4JHP3</accession>
<gene>
    <name evidence="2" type="ORF">NIES2135_30280</name>
</gene>
<keyword evidence="3" id="KW-1185">Reference proteome</keyword>
<organism evidence="2 3">
    <name type="scientific">Leptolyngbya boryana NIES-2135</name>
    <dbReference type="NCBI Taxonomy" id="1973484"/>
    <lineage>
        <taxon>Bacteria</taxon>
        <taxon>Bacillati</taxon>
        <taxon>Cyanobacteriota</taxon>
        <taxon>Cyanophyceae</taxon>
        <taxon>Leptolyngbyales</taxon>
        <taxon>Leptolyngbyaceae</taxon>
        <taxon>Leptolyngbya group</taxon>
        <taxon>Leptolyngbya</taxon>
    </lineage>
</organism>
<evidence type="ECO:0000313" key="2">
    <source>
        <dbReference type="EMBL" id="BAY56198.1"/>
    </source>
</evidence>
<keyword evidence="2" id="KW-0413">Isomerase</keyword>